<dbReference type="PANTHER" id="PTHR14115">
    <property type="entry name" value="AMELOBLASTIN"/>
    <property type="match status" value="1"/>
</dbReference>
<dbReference type="GO" id="GO:0042475">
    <property type="term" value="P:odontogenesis of dentin-containing tooth"/>
    <property type="evidence" value="ECO:0007669"/>
    <property type="project" value="InterPro"/>
</dbReference>
<feature type="compositionally biased region" description="Gly residues" evidence="11">
    <location>
        <begin position="317"/>
        <end position="327"/>
    </location>
</feature>
<feature type="compositionally biased region" description="Low complexity" evidence="11">
    <location>
        <begin position="396"/>
        <end position="410"/>
    </location>
</feature>
<dbReference type="EMBL" id="MG010658">
    <property type="protein sequence ID" value="AYU58913.1"/>
    <property type="molecule type" value="mRNA"/>
</dbReference>
<dbReference type="Pfam" id="PF05111">
    <property type="entry name" value="Amelin"/>
    <property type="match status" value="1"/>
</dbReference>
<keyword evidence="10" id="KW-0379">Hydroxylation</keyword>
<evidence type="ECO:0000256" key="1">
    <source>
        <dbReference type="ARBA" id="ARBA00004035"/>
    </source>
</evidence>
<comment type="function">
    <text evidence="1">Involved in the mineralization and structural organization of enamel.</text>
</comment>
<evidence type="ECO:0000256" key="8">
    <source>
        <dbReference type="ARBA" id="ARBA00022591"/>
    </source>
</evidence>
<dbReference type="InterPro" id="IPR007798">
    <property type="entry name" value="Amelin"/>
</dbReference>
<proteinExistence type="evidence at transcript level"/>
<feature type="signal peptide" evidence="12">
    <location>
        <begin position="1"/>
        <end position="16"/>
    </location>
</feature>
<dbReference type="AlphaFoldDB" id="A0A678X7M0"/>
<feature type="compositionally biased region" description="Polar residues" evidence="11">
    <location>
        <begin position="379"/>
        <end position="388"/>
    </location>
</feature>
<dbReference type="GO" id="GO:0008083">
    <property type="term" value="F:growth factor activity"/>
    <property type="evidence" value="ECO:0007669"/>
    <property type="project" value="TreeGrafter"/>
</dbReference>
<feature type="region of interest" description="Disordered" evidence="11">
    <location>
        <begin position="206"/>
        <end position="233"/>
    </location>
</feature>
<feature type="compositionally biased region" description="Low complexity" evidence="11">
    <location>
        <begin position="113"/>
        <end position="137"/>
    </location>
</feature>
<feature type="region of interest" description="Disordered" evidence="11">
    <location>
        <begin position="312"/>
        <end position="414"/>
    </location>
</feature>
<accession>A0A678X7M0</accession>
<evidence type="ECO:0000256" key="11">
    <source>
        <dbReference type="SAM" id="MobiDB-lite"/>
    </source>
</evidence>
<feature type="compositionally biased region" description="Low complexity" evidence="11">
    <location>
        <begin position="217"/>
        <end position="233"/>
    </location>
</feature>
<evidence type="ECO:0000256" key="12">
    <source>
        <dbReference type="SAM" id="SignalP"/>
    </source>
</evidence>
<sequence>MKALSLLMCLLGTIHTLPLIPQQAGTPGVASLSLERMRKYGQFGMSPQDQFPVNGYNQFQSLLPWYQQLQHLFPALVPWAQQPHQENQQYEYALPVHPPQQPPQQPHLPPQQPEVSPQQPTDQGQQPSAQPSQQGHSPQIEVPIFQTPQVAQQPQPPQQMIFPAFEYFYQFPVQQGQQPMMLPTSDILPPVIQQPDIQQPQLPQVPPTNSFLPSIVQQGQGQQQQQQQQQQPQQGFPIQFYLQALGHQNLPQNVQGAISSEEIQANRAAGAAAAAVFNSMFPAFAANYPGFGSPVARPISPVDATIEDDHPVVGQGEQAGQGTGTPGVQGNLPNAVGTPSSPAVNIPIPEGNPTGQIGNPQIPQSNPSSPGQGGIMQNPDINPSNQGLPATPADIPAASAGNPSAATASPNEGGLPVIYYEGLNHPAARGPWFP</sequence>
<evidence type="ECO:0000256" key="6">
    <source>
        <dbReference type="ARBA" id="ARBA00022530"/>
    </source>
</evidence>
<evidence type="ECO:0000313" key="13">
    <source>
        <dbReference type="EMBL" id="AYU58913.1"/>
    </source>
</evidence>
<name>A0A678X7M0_LEPPA</name>
<dbReference type="GO" id="GO:0030345">
    <property type="term" value="F:structural constituent of tooth enamel"/>
    <property type="evidence" value="ECO:0007669"/>
    <property type="project" value="InterPro"/>
</dbReference>
<dbReference type="SMART" id="SM00817">
    <property type="entry name" value="Amelin"/>
    <property type="match status" value="1"/>
</dbReference>
<comment type="subcellular location">
    <subcellularLocation>
        <location evidence="2">Secreted</location>
        <location evidence="2">Extracellular space</location>
        <location evidence="2">Extracellular matrix</location>
    </subcellularLocation>
</comment>
<evidence type="ECO:0000256" key="4">
    <source>
        <dbReference type="ARBA" id="ARBA00014018"/>
    </source>
</evidence>
<keyword evidence="8" id="KW-0091">Biomineralization</keyword>
<organism evidence="13">
    <name type="scientific">Lepidosiren paradoxus</name>
    <name type="common">South American lungfish</name>
    <dbReference type="NCBI Taxonomy" id="7883"/>
    <lineage>
        <taxon>Eukaryota</taxon>
        <taxon>Metazoa</taxon>
        <taxon>Chordata</taxon>
        <taxon>Craniata</taxon>
        <taxon>Vertebrata</taxon>
        <taxon>Euteleostomi</taxon>
        <taxon>Dipnomorpha</taxon>
        <taxon>Ceratodontiformes</taxon>
        <taxon>Lepidosirenoidei</taxon>
        <taxon>Lepidosirenidae</taxon>
        <taxon>Lepidosiren</taxon>
    </lineage>
</organism>
<feature type="compositionally biased region" description="Pro residues" evidence="11">
    <location>
        <begin position="96"/>
        <end position="112"/>
    </location>
</feature>
<feature type="chain" id="PRO_5025529208" description="Ameloblastin" evidence="12">
    <location>
        <begin position="17"/>
        <end position="434"/>
    </location>
</feature>
<protein>
    <recommendedName>
        <fullName evidence="4">Ameloblastin</fullName>
    </recommendedName>
</protein>
<comment type="similarity">
    <text evidence="3">Belongs to the ameloblastin family.</text>
</comment>
<dbReference type="GO" id="GO:0007155">
    <property type="term" value="P:cell adhesion"/>
    <property type="evidence" value="ECO:0007669"/>
    <property type="project" value="TreeGrafter"/>
</dbReference>
<dbReference type="GO" id="GO:0031214">
    <property type="term" value="P:biomineral tissue development"/>
    <property type="evidence" value="ECO:0007669"/>
    <property type="project" value="UniProtKB-KW"/>
</dbReference>
<evidence type="ECO:0000256" key="7">
    <source>
        <dbReference type="ARBA" id="ARBA00022553"/>
    </source>
</evidence>
<keyword evidence="7" id="KW-0597">Phosphoprotein</keyword>
<keyword evidence="5" id="KW-0964">Secreted</keyword>
<dbReference type="PANTHER" id="PTHR14115:SF0">
    <property type="entry name" value="AMELOBLASTIN"/>
    <property type="match status" value="1"/>
</dbReference>
<feature type="compositionally biased region" description="Low complexity" evidence="11">
    <location>
        <begin position="358"/>
        <end position="370"/>
    </location>
</feature>
<reference evidence="13" key="1">
    <citation type="submission" date="2017-09" db="EMBL/GenBank/DDBJ databases">
        <title>SCPP genes in bony vertebrates.</title>
        <authorList>
            <person name="Kawasaki K."/>
            <person name="Mikami M."/>
            <person name="Ishiyama M."/>
        </authorList>
    </citation>
    <scope>NUCLEOTIDE SEQUENCE</scope>
</reference>
<feature type="region of interest" description="Disordered" evidence="11">
    <location>
        <begin position="95"/>
        <end position="137"/>
    </location>
</feature>
<evidence type="ECO:0000256" key="10">
    <source>
        <dbReference type="ARBA" id="ARBA00023278"/>
    </source>
</evidence>
<evidence type="ECO:0000256" key="2">
    <source>
        <dbReference type="ARBA" id="ARBA00004498"/>
    </source>
</evidence>
<keyword evidence="6" id="KW-0272">Extracellular matrix</keyword>
<keyword evidence="9 12" id="KW-0732">Signal</keyword>
<evidence type="ECO:0000256" key="3">
    <source>
        <dbReference type="ARBA" id="ARBA00006452"/>
    </source>
</evidence>
<gene>
    <name evidence="13" type="primary">ambn</name>
</gene>
<evidence type="ECO:0000256" key="9">
    <source>
        <dbReference type="ARBA" id="ARBA00022729"/>
    </source>
</evidence>
<evidence type="ECO:0000256" key="5">
    <source>
        <dbReference type="ARBA" id="ARBA00022525"/>
    </source>
</evidence>